<dbReference type="FunFam" id="3.30.70.270:FF:000001">
    <property type="entry name" value="Diguanylate cyclase domain protein"/>
    <property type="match status" value="1"/>
</dbReference>
<reference evidence="5 6" key="1">
    <citation type="submission" date="2018-12" db="EMBL/GenBank/DDBJ databases">
        <title>The whole draft genome of Aquabacterium sp. SJQ9.</title>
        <authorList>
            <person name="Sun L."/>
            <person name="Gao X."/>
            <person name="Chen W."/>
            <person name="Huang K."/>
        </authorList>
    </citation>
    <scope>NUCLEOTIDE SEQUENCE [LARGE SCALE GENOMIC DNA]</scope>
    <source>
        <strain evidence="5 6">SJQ9</strain>
    </source>
</reference>
<feature type="transmembrane region" description="Helical" evidence="1">
    <location>
        <begin position="100"/>
        <end position="122"/>
    </location>
</feature>
<dbReference type="PROSITE" id="PS50113">
    <property type="entry name" value="PAC"/>
    <property type="match status" value="2"/>
</dbReference>
<evidence type="ECO:0000313" key="6">
    <source>
        <dbReference type="Proteomes" id="UP000269265"/>
    </source>
</evidence>
<feature type="transmembrane region" description="Helical" evidence="1">
    <location>
        <begin position="172"/>
        <end position="192"/>
    </location>
</feature>
<dbReference type="PANTHER" id="PTHR44757">
    <property type="entry name" value="DIGUANYLATE CYCLASE DGCP"/>
    <property type="match status" value="1"/>
</dbReference>
<dbReference type="SUPFAM" id="SSF55073">
    <property type="entry name" value="Nucleotide cyclase"/>
    <property type="match status" value="1"/>
</dbReference>
<evidence type="ECO:0000256" key="1">
    <source>
        <dbReference type="SAM" id="Phobius"/>
    </source>
</evidence>
<dbReference type="InterPro" id="IPR035965">
    <property type="entry name" value="PAS-like_dom_sf"/>
</dbReference>
<feature type="transmembrane region" description="Helical" evidence="1">
    <location>
        <begin position="204"/>
        <end position="224"/>
    </location>
</feature>
<dbReference type="InterPro" id="IPR000700">
    <property type="entry name" value="PAS-assoc_C"/>
</dbReference>
<dbReference type="SMART" id="SM00091">
    <property type="entry name" value="PAS"/>
    <property type="match status" value="3"/>
</dbReference>
<dbReference type="GO" id="GO:0003824">
    <property type="term" value="F:catalytic activity"/>
    <property type="evidence" value="ECO:0007669"/>
    <property type="project" value="UniProtKB-ARBA"/>
</dbReference>
<dbReference type="InterPro" id="IPR000160">
    <property type="entry name" value="GGDEF_dom"/>
</dbReference>
<feature type="transmembrane region" description="Helical" evidence="1">
    <location>
        <begin position="39"/>
        <end position="57"/>
    </location>
</feature>
<dbReference type="NCBIfam" id="TIGR00229">
    <property type="entry name" value="sensory_box"/>
    <property type="match status" value="3"/>
</dbReference>
<feature type="transmembrane region" description="Helical" evidence="1">
    <location>
        <begin position="244"/>
        <end position="265"/>
    </location>
</feature>
<evidence type="ECO:0000259" key="2">
    <source>
        <dbReference type="PROSITE" id="PS50112"/>
    </source>
</evidence>
<dbReference type="InterPro" id="IPR043128">
    <property type="entry name" value="Rev_trsase/Diguanyl_cyclase"/>
</dbReference>
<feature type="domain" description="GGDEF" evidence="4">
    <location>
        <begin position="954"/>
        <end position="1087"/>
    </location>
</feature>
<evidence type="ECO:0000259" key="4">
    <source>
        <dbReference type="PROSITE" id="PS50887"/>
    </source>
</evidence>
<dbReference type="PROSITE" id="PS50887">
    <property type="entry name" value="GGDEF"/>
    <property type="match status" value="1"/>
</dbReference>
<dbReference type="AlphaFoldDB" id="A0A426VEN5"/>
<dbReference type="InterPro" id="IPR013656">
    <property type="entry name" value="PAS_4"/>
</dbReference>
<feature type="domain" description="PAC" evidence="3">
    <location>
        <begin position="869"/>
        <end position="922"/>
    </location>
</feature>
<dbReference type="Gene3D" id="3.30.450.20">
    <property type="entry name" value="PAS domain"/>
    <property type="match status" value="3"/>
</dbReference>
<feature type="transmembrane region" description="Helical" evidence="1">
    <location>
        <begin position="69"/>
        <end position="88"/>
    </location>
</feature>
<dbReference type="Proteomes" id="UP000269265">
    <property type="component" value="Unassembled WGS sequence"/>
</dbReference>
<keyword evidence="1" id="KW-0472">Membrane</keyword>
<dbReference type="Gene3D" id="3.30.70.270">
    <property type="match status" value="1"/>
</dbReference>
<dbReference type="InterPro" id="IPR000014">
    <property type="entry name" value="PAS"/>
</dbReference>
<keyword evidence="6" id="KW-1185">Reference proteome</keyword>
<keyword evidence="1" id="KW-0812">Transmembrane</keyword>
<sequence length="1089" mass="120366">MSSQRTAHSKQQPAPLLVPGGSFVSSLPMRSFQISGRQLAAFLCALVGLLVMGFVLSGHQGWLRVLPSSSPPVFNGGLMFLLSARLVWDAHRQPNLTTRLAALALVVVPAAVLSQTVFGVDLGIDWSWMHQAFGDIANRGRMAPNTCAAFICYGAAVALLHDRPPVRWVRALIVLLLIGGLLLGLSGLAGYLLDLEALYRVMDYNKMSIITSVVLITVGVALWVSMVQRERPRRFELQENRITATAVAVLSVVAVLSGMTTFAVLQDGFKESVAQEARDKARGQAIAFEHSLEQDIESAQDVARQLDLRKLLARLEAHPHDAAALTELREVVESFSVYDFSAVAVYLSNGYSLMEVGDLRMGQADARLPIEGEFTWLLWDNGLLLRTRTEVVHQGRTVGVLVSEMRLNTLTELMQELQQDGESGDLLLCSRVGQRAACMPSRFHAANTHIDMFQNGQAQQPIARALMGEAGSAVGKDLRGVRVQSGFAQLGTFNLGMEAKTDISELYAPLKARLNIVFGVVVMFVVLGTWLLRSRVHPLTERVVADQRRMRAVLATSHEAFVAVDGRGMVSEWNAEAERTFGWTREETLGRPLQSLIIPQRLRADGGMEHFMGRGSGEAPAVNRRMELTAMHRDGHEFPIEISISRTGDRDSHSFAAFMHDISDRLADQALLADKEKRLRDVTNNIPAMVGHFDVNEVCTFANDRGLKGLGVRPDQVPGITLREALGEDNYRQHEPGVREVLAGRHASVEGESRFKGQRVYFQAHMVPDRDSTGRVRGFYLMTFDVTPLKEYQNALAAGEDRLRTITDNLPVLIAYIDREHRFQFANGTFRDWLAVEPSSVVGQHVRDVAGPALYEERRVQIERALSGERVDFEMQSVTQGVLRHLQTSYLPDRQPDGSVPGIYTLSTDVTVLKSAEQQMRQLARNDALTGLPNRLQFEEKLPEAMARCARNRRPMALMFLDVDKFKTINDTLGHSAGDEVLKEFGHRLVTCVRKTDTVARLAGDEFVVILEGLNSIEEPQFVARKIIATIGASFEVMGRQLGVSTSLGVALYEGGEMSAARLLARADEALYEAKAAGRNTFRMASRPG</sequence>
<gene>
    <name evidence="5" type="ORF">EIP75_06535</name>
</gene>
<dbReference type="PROSITE" id="PS50112">
    <property type="entry name" value="PAS"/>
    <property type="match status" value="2"/>
</dbReference>
<comment type="caution">
    <text evidence="5">The sequence shown here is derived from an EMBL/GenBank/DDBJ whole genome shotgun (WGS) entry which is preliminary data.</text>
</comment>
<evidence type="ECO:0000259" key="3">
    <source>
        <dbReference type="PROSITE" id="PS50113"/>
    </source>
</evidence>
<dbReference type="Pfam" id="PF00989">
    <property type="entry name" value="PAS"/>
    <property type="match status" value="1"/>
</dbReference>
<dbReference type="NCBIfam" id="TIGR00254">
    <property type="entry name" value="GGDEF"/>
    <property type="match status" value="1"/>
</dbReference>
<dbReference type="InterPro" id="IPR013767">
    <property type="entry name" value="PAS_fold"/>
</dbReference>
<dbReference type="InterPro" id="IPR052155">
    <property type="entry name" value="Biofilm_reg_signaling"/>
</dbReference>
<dbReference type="Pfam" id="PF00990">
    <property type="entry name" value="GGDEF"/>
    <property type="match status" value="1"/>
</dbReference>
<evidence type="ECO:0000313" key="5">
    <source>
        <dbReference type="EMBL" id="RRS05210.1"/>
    </source>
</evidence>
<dbReference type="InterPro" id="IPR029787">
    <property type="entry name" value="Nucleotide_cyclase"/>
</dbReference>
<dbReference type="SMART" id="SM00267">
    <property type="entry name" value="GGDEF"/>
    <property type="match status" value="1"/>
</dbReference>
<dbReference type="EMBL" id="RSED01000004">
    <property type="protein sequence ID" value="RRS05210.1"/>
    <property type="molecule type" value="Genomic_DNA"/>
</dbReference>
<proteinExistence type="predicted"/>
<dbReference type="PANTHER" id="PTHR44757:SF2">
    <property type="entry name" value="BIOFILM ARCHITECTURE MAINTENANCE PROTEIN MBAA"/>
    <property type="match status" value="1"/>
</dbReference>
<accession>A0A426VEN5</accession>
<name>A0A426VEN5_9BURK</name>
<organism evidence="5 6">
    <name type="scientific">Aquabacterium soli</name>
    <dbReference type="NCBI Taxonomy" id="2493092"/>
    <lineage>
        <taxon>Bacteria</taxon>
        <taxon>Pseudomonadati</taxon>
        <taxon>Pseudomonadota</taxon>
        <taxon>Betaproteobacteria</taxon>
        <taxon>Burkholderiales</taxon>
        <taxon>Aquabacterium</taxon>
    </lineage>
</organism>
<feature type="transmembrane region" description="Helical" evidence="1">
    <location>
        <begin position="142"/>
        <end position="160"/>
    </location>
</feature>
<keyword evidence="1" id="KW-1133">Transmembrane helix</keyword>
<dbReference type="Pfam" id="PF08448">
    <property type="entry name" value="PAS_4"/>
    <property type="match status" value="2"/>
</dbReference>
<dbReference type="CDD" id="cd01949">
    <property type="entry name" value="GGDEF"/>
    <property type="match status" value="1"/>
</dbReference>
<dbReference type="CDD" id="cd00130">
    <property type="entry name" value="PAS"/>
    <property type="match status" value="2"/>
</dbReference>
<dbReference type="SUPFAM" id="SSF55785">
    <property type="entry name" value="PYP-like sensor domain (PAS domain)"/>
    <property type="match status" value="3"/>
</dbReference>
<feature type="domain" description="PAC" evidence="3">
    <location>
        <begin position="745"/>
        <end position="798"/>
    </location>
</feature>
<feature type="domain" description="PAS" evidence="2">
    <location>
        <begin position="546"/>
        <end position="600"/>
    </location>
</feature>
<protein>
    <submittedName>
        <fullName evidence="5">Sensor domain-containing diguanylate cyclase</fullName>
    </submittedName>
</protein>
<feature type="domain" description="PAS" evidence="2">
    <location>
        <begin position="799"/>
        <end position="869"/>
    </location>
</feature>
<dbReference type="GO" id="GO:0006355">
    <property type="term" value="P:regulation of DNA-templated transcription"/>
    <property type="evidence" value="ECO:0007669"/>
    <property type="project" value="InterPro"/>
</dbReference>